<dbReference type="Proteomes" id="UP001073227">
    <property type="component" value="Unassembled WGS sequence"/>
</dbReference>
<sequence length="96" mass="10748">MFAVVVTFKIKPGQMAEFLPLILENARASRETEAGCHQFDVCHDEALPDTVFLYEVYSDLAAFDAHRATSHFKAFGEAGGQMIEAKDVRTFAQVHR</sequence>
<dbReference type="Gene3D" id="3.30.70.100">
    <property type="match status" value="1"/>
</dbReference>
<proteinExistence type="predicted"/>
<dbReference type="PANTHER" id="PTHR33336:SF1">
    <property type="entry name" value="(4S)-4-HYDROXY-5-PHOSPHONOOXYPENTANE-2,3-DIONE ISOMERASE"/>
    <property type="match status" value="1"/>
</dbReference>
<gene>
    <name evidence="2" type="ORF">OEG84_22260</name>
</gene>
<name>A0ABT3ZF75_9HYPH</name>
<organism evidence="2 3">
    <name type="scientific">Hoeflea algicola</name>
    <dbReference type="NCBI Taxonomy" id="2983763"/>
    <lineage>
        <taxon>Bacteria</taxon>
        <taxon>Pseudomonadati</taxon>
        <taxon>Pseudomonadota</taxon>
        <taxon>Alphaproteobacteria</taxon>
        <taxon>Hyphomicrobiales</taxon>
        <taxon>Rhizobiaceae</taxon>
        <taxon>Hoeflea</taxon>
    </lineage>
</organism>
<keyword evidence="3" id="KW-1185">Reference proteome</keyword>
<dbReference type="InterPro" id="IPR011008">
    <property type="entry name" value="Dimeric_a/b-barrel"/>
</dbReference>
<dbReference type="InterPro" id="IPR050744">
    <property type="entry name" value="AI-2_Isomerase_LsrG"/>
</dbReference>
<dbReference type="EMBL" id="JAOVZR010000001">
    <property type="protein sequence ID" value="MCY0150353.1"/>
    <property type="molecule type" value="Genomic_DNA"/>
</dbReference>
<dbReference type="InterPro" id="IPR007138">
    <property type="entry name" value="ABM_dom"/>
</dbReference>
<reference evidence="2" key="1">
    <citation type="submission" date="2022-10" db="EMBL/GenBank/DDBJ databases">
        <title>Hoeflea sp. G2-23, isolated from marine algae.</title>
        <authorList>
            <person name="Kristyanto S."/>
            <person name="Kim J.M."/>
            <person name="Jeon C.O."/>
        </authorList>
    </citation>
    <scope>NUCLEOTIDE SEQUENCE</scope>
    <source>
        <strain evidence="2">G2-23</strain>
    </source>
</reference>
<keyword evidence="2" id="KW-0560">Oxidoreductase</keyword>
<dbReference type="Pfam" id="PF03992">
    <property type="entry name" value="ABM"/>
    <property type="match status" value="1"/>
</dbReference>
<evidence type="ECO:0000313" key="3">
    <source>
        <dbReference type="Proteomes" id="UP001073227"/>
    </source>
</evidence>
<dbReference type="RefSeq" id="WP_267655785.1">
    <property type="nucleotide sequence ID" value="NZ_JAOVZR010000001.1"/>
</dbReference>
<evidence type="ECO:0000259" key="1">
    <source>
        <dbReference type="PROSITE" id="PS51725"/>
    </source>
</evidence>
<feature type="domain" description="ABM" evidence="1">
    <location>
        <begin position="2"/>
        <end position="91"/>
    </location>
</feature>
<protein>
    <submittedName>
        <fullName evidence="2">Antibiotic biosynthesis monooxygenase</fullName>
    </submittedName>
</protein>
<dbReference type="SUPFAM" id="SSF54909">
    <property type="entry name" value="Dimeric alpha+beta barrel"/>
    <property type="match status" value="1"/>
</dbReference>
<keyword evidence="2" id="KW-0503">Monooxygenase</keyword>
<dbReference type="PANTHER" id="PTHR33336">
    <property type="entry name" value="QUINOL MONOOXYGENASE YGIN-RELATED"/>
    <property type="match status" value="1"/>
</dbReference>
<evidence type="ECO:0000313" key="2">
    <source>
        <dbReference type="EMBL" id="MCY0150353.1"/>
    </source>
</evidence>
<dbReference type="PROSITE" id="PS51725">
    <property type="entry name" value="ABM"/>
    <property type="match status" value="1"/>
</dbReference>
<dbReference type="GO" id="GO:0004497">
    <property type="term" value="F:monooxygenase activity"/>
    <property type="evidence" value="ECO:0007669"/>
    <property type="project" value="UniProtKB-KW"/>
</dbReference>
<comment type="caution">
    <text evidence="2">The sequence shown here is derived from an EMBL/GenBank/DDBJ whole genome shotgun (WGS) entry which is preliminary data.</text>
</comment>
<accession>A0ABT3ZF75</accession>